<accession>A0A8K1LJ18</accession>
<feature type="region of interest" description="Disordered" evidence="1">
    <location>
        <begin position="71"/>
        <end position="90"/>
    </location>
</feature>
<evidence type="ECO:0000313" key="2">
    <source>
        <dbReference type="EMBL" id="TRZ15769.1"/>
    </source>
</evidence>
<evidence type="ECO:0000256" key="1">
    <source>
        <dbReference type="SAM" id="MobiDB-lite"/>
    </source>
</evidence>
<dbReference type="Proteomes" id="UP000796761">
    <property type="component" value="Unassembled WGS sequence"/>
</dbReference>
<dbReference type="OrthoDB" id="9400201at2759"/>
<dbReference type="EMBL" id="SWJQ01000353">
    <property type="protein sequence ID" value="TRZ15769.1"/>
    <property type="molecule type" value="Genomic_DNA"/>
</dbReference>
<sequence length="126" mass="14342">MKGTHARAVSLAGPLTPLGIHLWTSLFLKDFTLWKRHTVEQFIKNCSPGGGLLWEKFLEDCLLWEGPQAGAGEKCEVSSPEEKGVAEKRDDELTTALIPHPSELIQGRRERQHKYRMAREWIKSSF</sequence>
<gene>
    <name evidence="2" type="ORF">HGM15179_011351</name>
</gene>
<evidence type="ECO:0000313" key="3">
    <source>
        <dbReference type="Proteomes" id="UP000796761"/>
    </source>
</evidence>
<proteinExistence type="predicted"/>
<keyword evidence="3" id="KW-1185">Reference proteome</keyword>
<organism evidence="2 3">
    <name type="scientific">Zosterops borbonicus</name>
    <dbReference type="NCBI Taxonomy" id="364589"/>
    <lineage>
        <taxon>Eukaryota</taxon>
        <taxon>Metazoa</taxon>
        <taxon>Chordata</taxon>
        <taxon>Craniata</taxon>
        <taxon>Vertebrata</taxon>
        <taxon>Euteleostomi</taxon>
        <taxon>Archelosauria</taxon>
        <taxon>Archosauria</taxon>
        <taxon>Dinosauria</taxon>
        <taxon>Saurischia</taxon>
        <taxon>Theropoda</taxon>
        <taxon>Coelurosauria</taxon>
        <taxon>Aves</taxon>
        <taxon>Neognathae</taxon>
        <taxon>Neoaves</taxon>
        <taxon>Telluraves</taxon>
        <taxon>Australaves</taxon>
        <taxon>Passeriformes</taxon>
        <taxon>Sylvioidea</taxon>
        <taxon>Zosteropidae</taxon>
        <taxon>Zosterops</taxon>
    </lineage>
</organism>
<name>A0A8K1LJ18_9PASS</name>
<protein>
    <submittedName>
        <fullName evidence="2">Uncharacterized protein</fullName>
    </submittedName>
</protein>
<comment type="caution">
    <text evidence="2">The sequence shown here is derived from an EMBL/GenBank/DDBJ whole genome shotgun (WGS) entry which is preliminary data.</text>
</comment>
<reference evidence="2" key="1">
    <citation type="submission" date="2019-04" db="EMBL/GenBank/DDBJ databases">
        <title>Genome assembly of Zosterops borbonicus 15179.</title>
        <authorList>
            <person name="Leroy T."/>
            <person name="Anselmetti Y."/>
            <person name="Tilak M.-K."/>
            <person name="Nabholz B."/>
        </authorList>
    </citation>
    <scope>NUCLEOTIDE SEQUENCE</scope>
    <source>
        <strain evidence="2">HGM_15179</strain>
        <tissue evidence="2">Muscle</tissue>
    </source>
</reference>
<feature type="compositionally biased region" description="Basic and acidic residues" evidence="1">
    <location>
        <begin position="73"/>
        <end position="90"/>
    </location>
</feature>
<dbReference type="AlphaFoldDB" id="A0A8K1LJ18"/>